<dbReference type="AlphaFoldDB" id="A0A061JG69"/>
<proteinExistence type="predicted"/>
<dbReference type="Gene3D" id="3.50.30.50">
    <property type="entry name" value="Putative cyclase"/>
    <property type="match status" value="1"/>
</dbReference>
<reference evidence="1 2" key="1">
    <citation type="journal article" date="2013" name="Genome Announc.">
        <title>Draft Genome Sequence of Holospora undulata Strain HU1, a Micronucleus-Specific Symbiont of the Ciliate Paramecium caudatum.</title>
        <authorList>
            <person name="Dohra H."/>
            <person name="Suzuki H."/>
            <person name="Suzuki T."/>
            <person name="Tanaka K."/>
            <person name="Fujishima M."/>
        </authorList>
    </citation>
    <scope>NUCLEOTIDE SEQUENCE [LARGE SCALE GENOMIC DNA]</scope>
    <source>
        <strain evidence="1 2">HU1</strain>
    </source>
</reference>
<dbReference type="InterPro" id="IPR007325">
    <property type="entry name" value="KFase/CYL"/>
</dbReference>
<sequence>MTFPYKIIDLTHALDSTIPTWNGGCGFNHDVHIDYSDCQGEDKFRVMKVKMHAGIGTHMDAPSHCIPGGRFIHDFDVNDLIMPCVVIDVSDQCHERYSFSAEDVDVFESKYGVIPKGSCVMVKTGWSKFWHEPLKYHNNHVFPSVSSEAASLLLERGVSALGIDTLSPDRPEDGFKVHKTFLGADKVIIENVANLDNMPSIGSFVMVLPIKIKDGAEAPIRLVGLIERGVKCNLDLTYCLPSYSLA</sequence>
<comment type="caution">
    <text evidence="1">The sequence shown here is derived from an EMBL/GenBank/DDBJ whole genome shotgun (WGS) entry which is preliminary data.</text>
</comment>
<gene>
    <name evidence="1" type="ORF">K737_300626</name>
</gene>
<dbReference type="InterPro" id="IPR037175">
    <property type="entry name" value="KFase_sf"/>
</dbReference>
<dbReference type="PANTHER" id="PTHR31118:SF12">
    <property type="entry name" value="CYCLASE-LIKE PROTEIN 2"/>
    <property type="match status" value="1"/>
</dbReference>
<evidence type="ECO:0000313" key="1">
    <source>
        <dbReference type="EMBL" id="ETZ04931.1"/>
    </source>
</evidence>
<dbReference type="GO" id="GO:0019441">
    <property type="term" value="P:L-tryptophan catabolic process to kynurenine"/>
    <property type="evidence" value="ECO:0007669"/>
    <property type="project" value="InterPro"/>
</dbReference>
<dbReference type="Pfam" id="PF04199">
    <property type="entry name" value="Cyclase"/>
    <property type="match status" value="1"/>
</dbReference>
<name>A0A061JG69_9PROT</name>
<dbReference type="GO" id="GO:0004061">
    <property type="term" value="F:arylformamidase activity"/>
    <property type="evidence" value="ECO:0007669"/>
    <property type="project" value="InterPro"/>
</dbReference>
<protein>
    <submittedName>
        <fullName evidence="1">Kynurenine formamidase</fullName>
    </submittedName>
</protein>
<dbReference type="PANTHER" id="PTHR31118">
    <property type="entry name" value="CYCLASE-LIKE PROTEIN 2"/>
    <property type="match status" value="1"/>
</dbReference>
<dbReference type="Proteomes" id="UP000026922">
    <property type="component" value="Unassembled WGS sequence"/>
</dbReference>
<keyword evidence="2" id="KW-1185">Reference proteome</keyword>
<evidence type="ECO:0000313" key="2">
    <source>
        <dbReference type="Proteomes" id="UP000026922"/>
    </source>
</evidence>
<dbReference type="RefSeq" id="WP_006301206.1">
    <property type="nucleotide sequence ID" value="NZ_ARPM03000132.1"/>
</dbReference>
<organism evidence="1 2">
    <name type="scientific">Holospora undulata HU1</name>
    <dbReference type="NCBI Taxonomy" id="1321371"/>
    <lineage>
        <taxon>Bacteria</taxon>
        <taxon>Pseudomonadati</taxon>
        <taxon>Pseudomonadota</taxon>
        <taxon>Alphaproteobacteria</taxon>
        <taxon>Holosporales</taxon>
        <taxon>Holosporaceae</taxon>
        <taxon>Holospora</taxon>
    </lineage>
</organism>
<dbReference type="EMBL" id="ARPM03000132">
    <property type="protein sequence ID" value="ETZ04931.1"/>
    <property type="molecule type" value="Genomic_DNA"/>
</dbReference>
<accession>A0A061JG69</accession>
<dbReference type="SUPFAM" id="SSF102198">
    <property type="entry name" value="Putative cyclase"/>
    <property type="match status" value="1"/>
</dbReference>